<dbReference type="InterPro" id="IPR008969">
    <property type="entry name" value="CarboxyPept-like_regulatory"/>
</dbReference>
<dbReference type="EMBL" id="PGCK01000003">
    <property type="protein sequence ID" value="MCD1294247.1"/>
    <property type="molecule type" value="Genomic_DNA"/>
</dbReference>
<evidence type="ECO:0000256" key="1">
    <source>
        <dbReference type="SAM" id="Phobius"/>
    </source>
</evidence>
<dbReference type="Proteomes" id="UP001320159">
    <property type="component" value="Unassembled WGS sequence"/>
</dbReference>
<keyword evidence="1" id="KW-0472">Membrane</keyword>
<reference evidence="2 3" key="1">
    <citation type="submission" date="2017-11" db="EMBL/GenBank/DDBJ databases">
        <title>Isolation and Characterization of Family Methanocellaceae Species from Potential Methane Hydrate Area Offshore Southwestern Taiwan.</title>
        <authorList>
            <person name="Zhang W.-L."/>
            <person name="Chen W.-C."/>
            <person name="Lai M.-C."/>
            <person name="Chen S.-C."/>
        </authorList>
    </citation>
    <scope>NUCLEOTIDE SEQUENCE [LARGE SCALE GENOMIC DNA]</scope>
    <source>
        <strain evidence="2 3">CWC-04</strain>
    </source>
</reference>
<protein>
    <submittedName>
        <fullName evidence="2">Uncharacterized protein</fullName>
    </submittedName>
</protein>
<evidence type="ECO:0000313" key="3">
    <source>
        <dbReference type="Proteomes" id="UP001320159"/>
    </source>
</evidence>
<dbReference type="SUPFAM" id="SSF49464">
    <property type="entry name" value="Carboxypeptidase regulatory domain-like"/>
    <property type="match status" value="1"/>
</dbReference>
<dbReference type="Gene3D" id="2.60.40.10">
    <property type="entry name" value="Immunoglobulins"/>
    <property type="match status" value="1"/>
</dbReference>
<keyword evidence="1" id="KW-0812">Transmembrane</keyword>
<name>A0AAP2RBX6_9EURY</name>
<organism evidence="2 3">
    <name type="scientific">Methanooceanicella nereidis</name>
    <dbReference type="NCBI Taxonomy" id="2052831"/>
    <lineage>
        <taxon>Archaea</taxon>
        <taxon>Methanobacteriati</taxon>
        <taxon>Methanobacteriota</taxon>
        <taxon>Stenosarchaea group</taxon>
        <taxon>Methanomicrobia</taxon>
        <taxon>Methanocellales</taxon>
        <taxon>Methanocellaceae</taxon>
        <taxon>Methanooceanicella</taxon>
    </lineage>
</organism>
<sequence>MPFHEVNSIAEKGSTRVANVILCAMIISSILLPAASMHAGADIDTSVTVGEDEIEIDSSITKDPLNGNAQAGQIIVIEGYVSESIDIRDRPGVLIPIPGAIIYFIRNNTIVAQTISNPIGYYSVVVPSGKYSVVAVARSFQNNIFEADLQSTQTLNIGLIPIPFNGFVPYVRYPVLETSPGREVECSILVENFQVIDQTVTFTVITPGRDWQAWFPKGEALLVRTGGFDFNTFTLKYTGNELGTYIVKIVVNGGAYFAEIPVVVIVKDLPFEKVDLGSYSPERVVKPGSTTVFTLSLNNDYADNKFMDFVIEKPEGWTATTLNGTKFFIPDEVTADTGLYVYVPEDTVPGEYYINVTLKGERLKSNKLCLKVTVEGDPLFDAVIKLKKNEEGYPVINATEGESFEIPVRVYNNWEFPIEFVISAEIGDNWPYYINGIPRGHLVVEPGKAGEFIVKSSVPNGTTGNHTAKIYIEYKESCDTLFACVDCLPIQLPKQHGVLEGVILTAATAGTLLLASLIKFGRKRFP</sequence>
<comment type="caution">
    <text evidence="2">The sequence shown here is derived from an EMBL/GenBank/DDBJ whole genome shotgun (WGS) entry which is preliminary data.</text>
</comment>
<proteinExistence type="predicted"/>
<evidence type="ECO:0000313" key="2">
    <source>
        <dbReference type="EMBL" id="MCD1294247.1"/>
    </source>
</evidence>
<keyword evidence="3" id="KW-1185">Reference proteome</keyword>
<dbReference type="InterPro" id="IPR013783">
    <property type="entry name" value="Ig-like_fold"/>
</dbReference>
<feature type="transmembrane region" description="Helical" evidence="1">
    <location>
        <begin position="497"/>
        <end position="518"/>
    </location>
</feature>
<keyword evidence="1" id="KW-1133">Transmembrane helix</keyword>
<dbReference type="PANTHER" id="PTHR39198">
    <property type="entry name" value="HYPOTHETICAL MEMBRANE PROTEIN, CONSERVED"/>
    <property type="match status" value="1"/>
</dbReference>
<accession>A0AAP2RBX6</accession>
<gene>
    <name evidence="2" type="ORF">CUJ83_04455</name>
</gene>
<dbReference type="PANTHER" id="PTHR39198:SF1">
    <property type="entry name" value="ALPHA-GALACTOSIDASE NEW3 DOMAIN-CONTAINING PROTEIN"/>
    <property type="match status" value="1"/>
</dbReference>
<dbReference type="AlphaFoldDB" id="A0AAP2RBX6"/>